<gene>
    <name evidence="4" type="ORF">ACCQ41_05795</name>
</gene>
<dbReference type="InterPro" id="IPR025164">
    <property type="entry name" value="Toastrack_DUF4097"/>
</dbReference>
<dbReference type="Pfam" id="PF13349">
    <property type="entry name" value="DUF4097"/>
    <property type="match status" value="1"/>
</dbReference>
<keyword evidence="5" id="KW-1185">Reference proteome</keyword>
<keyword evidence="2" id="KW-0812">Transmembrane</keyword>
<name>A0ABW9M991_9FIRM</name>
<organism evidence="4 5">
    <name type="scientific">Anaerococcus martiniensis</name>
    <dbReference type="NCBI Taxonomy" id="3115615"/>
    <lineage>
        <taxon>Bacteria</taxon>
        <taxon>Bacillati</taxon>
        <taxon>Bacillota</taxon>
        <taxon>Tissierellia</taxon>
        <taxon>Tissierellales</taxon>
        <taxon>Peptoniphilaceae</taxon>
        <taxon>Anaerococcus</taxon>
    </lineage>
</organism>
<evidence type="ECO:0000256" key="2">
    <source>
        <dbReference type="SAM" id="Phobius"/>
    </source>
</evidence>
<accession>A0ABW9M991</accession>
<evidence type="ECO:0000313" key="4">
    <source>
        <dbReference type="EMBL" id="MFO3665755.1"/>
    </source>
</evidence>
<evidence type="ECO:0000256" key="1">
    <source>
        <dbReference type="SAM" id="MobiDB-lite"/>
    </source>
</evidence>
<feature type="domain" description="DUF4097" evidence="3">
    <location>
        <begin position="101"/>
        <end position="317"/>
    </location>
</feature>
<proteinExistence type="predicted"/>
<dbReference type="Proteomes" id="UP001637996">
    <property type="component" value="Unassembled WGS sequence"/>
</dbReference>
<feature type="region of interest" description="Disordered" evidence="1">
    <location>
        <begin position="324"/>
        <end position="383"/>
    </location>
</feature>
<keyword evidence="2" id="KW-1133">Transmembrane helix</keyword>
<comment type="caution">
    <text evidence="4">The sequence shown here is derived from an EMBL/GenBank/DDBJ whole genome shotgun (WGS) entry which is preliminary data.</text>
</comment>
<reference evidence="4 5" key="1">
    <citation type="journal article" date="2025" name="Anaerobe">
        <title>Description of Anaerococcus kampingiae sp. nov., Anaerococcus groningensis sp. nov., Anaerococcus martiniensis sp. nov., and Anaerococcus cruorum sp. nov., isolated from human clinical specimens.</title>
        <authorList>
            <person name="Boiten K.E."/>
            <person name="Meijer J."/>
            <person name="van Wezel E.M."/>
            <person name="Veloo A.C.M."/>
        </authorList>
    </citation>
    <scope>NUCLEOTIDE SEQUENCE [LARGE SCALE GENOMIC DNA]</scope>
    <source>
        <strain evidence="4 5">ENR0831</strain>
    </source>
</reference>
<dbReference type="EMBL" id="JBGMEI010000006">
    <property type="protein sequence ID" value="MFO3665755.1"/>
    <property type="molecule type" value="Genomic_DNA"/>
</dbReference>
<sequence>MEDNNQKIKDEELYDPELEEILDEENKRPGKRKKRYKRLNPKKLLIALLLVILLAGALYYINKKQNTANKEIQTAESIDQNSYNGSTIMRVDLNQINKINIDLKTADVRIQRSNTNPYIEYTRLYRGDEDEYTIDVSYENGVLNLKSNIKGKELNMKNKVQILRIFLPMDKNLEEIKANIDAGDVKITDLEVRNLDLNVRSGHISFENSFFGGSVTNEAGDIKLDKTELLNTKLTTNAGDIIINESKLGNRSDFTTQTGDIIIGSQDSIDNYNVKANLEVGNFVLGNISYRNIKDGFSKNNKAQKDISLKTKVGDITFNKGEGAILEEEEYITNQTPTDDDEEDQTNTEEDENEDEPTDETDAEVPEENLEGETADPNQGNNN</sequence>
<evidence type="ECO:0000259" key="3">
    <source>
        <dbReference type="Pfam" id="PF13349"/>
    </source>
</evidence>
<keyword evidence="2" id="KW-0472">Membrane</keyword>
<protein>
    <submittedName>
        <fullName evidence="4">DUF4097 family beta strand repeat-containing protein</fullName>
    </submittedName>
</protein>
<evidence type="ECO:0000313" key="5">
    <source>
        <dbReference type="Proteomes" id="UP001637996"/>
    </source>
</evidence>
<feature type="compositionally biased region" description="Acidic residues" evidence="1">
    <location>
        <begin position="338"/>
        <end position="374"/>
    </location>
</feature>
<dbReference type="RefSeq" id="WP_410031434.1">
    <property type="nucleotide sequence ID" value="NZ_JBGMEI010000006.1"/>
</dbReference>
<feature type="transmembrane region" description="Helical" evidence="2">
    <location>
        <begin position="44"/>
        <end position="61"/>
    </location>
</feature>